<reference evidence="3 4" key="1">
    <citation type="journal article" date="2019" name="Nat. Microbiol.">
        <title>Mediterranean grassland soil C-N compound turnover is dependent on rainfall and depth, and is mediated by genomically divergent microorganisms.</title>
        <authorList>
            <person name="Diamond S."/>
            <person name="Andeer P.F."/>
            <person name="Li Z."/>
            <person name="Crits-Christoph A."/>
            <person name="Burstein D."/>
            <person name="Anantharaman K."/>
            <person name="Lane K.R."/>
            <person name="Thomas B.C."/>
            <person name="Pan C."/>
            <person name="Northen T.R."/>
            <person name="Banfield J.F."/>
        </authorList>
    </citation>
    <scope>NUCLEOTIDE SEQUENCE [LARGE SCALE GENOMIC DNA]</scope>
    <source>
        <strain evidence="3">WS_6</strain>
    </source>
</reference>
<dbReference type="Pfam" id="PF03613">
    <property type="entry name" value="EIID-AGA"/>
    <property type="match status" value="1"/>
</dbReference>
<dbReference type="PANTHER" id="PTHR32502:SF23">
    <property type="entry name" value="TRANSPORT PROTEIN, PTS SYSTEM"/>
    <property type="match status" value="1"/>
</dbReference>
<keyword evidence="2" id="KW-1133">Transmembrane helix</keyword>
<dbReference type="GO" id="GO:0009401">
    <property type="term" value="P:phosphoenolpyruvate-dependent sugar phosphotransferase system"/>
    <property type="evidence" value="ECO:0007669"/>
    <property type="project" value="InterPro"/>
</dbReference>
<feature type="region of interest" description="Disordered" evidence="1">
    <location>
        <begin position="224"/>
        <end position="257"/>
    </location>
</feature>
<evidence type="ECO:0000256" key="1">
    <source>
        <dbReference type="SAM" id="MobiDB-lite"/>
    </source>
</evidence>
<keyword evidence="2" id="KW-0472">Membrane</keyword>
<feature type="region of interest" description="Disordered" evidence="1">
    <location>
        <begin position="1"/>
        <end position="78"/>
    </location>
</feature>
<evidence type="ECO:0000256" key="2">
    <source>
        <dbReference type="SAM" id="Phobius"/>
    </source>
</evidence>
<proteinExistence type="predicted"/>
<sequence>MACRPSWGHPRHRPLGGLESHDRPAARRRLSRRSPVEPRNTMGALGASNPARRRRPASASPHGPLAARGAAPARCRDGGGDRRLGRAFLHGAAHPLGLGVDRRNPLGSGRYDRGSCRLRGWGMDGGASPREEPGARRARRRAGSGRKASRVRGALLGGRAPGLLAGRELVRGGNGGGYRRGIAHPAPARRHRHRPEGGARLCRAPRRRVRVRLPYPCARGAARTALGGGRRARGAPPAPPGPGRSAMIETPPAGTASPLRGLDLAKVTSRSFYLQALFSPERQQGLGFGFALLPVLRRLHSGAGEQGKALARHLGFFGTHPVLAGYVLGVVARLEERRARGAPIEETQIEDVKRALASPLAALGDPLFWVTLRPFAGLVGILGMGLLPLADPLGPDLRVLVCPLLALLTYNAVALRFRFAGVPRGYALADEPGKLLHSLKLAMLTHIFERASAFGFGLLVVLTLSVLTKSADPAGQGLAHITLVLAPFVLGFLGTALGLKRWPGRSVEIALAAALLALALSTRV</sequence>
<evidence type="ECO:0000313" key="3">
    <source>
        <dbReference type="EMBL" id="TMQ58210.1"/>
    </source>
</evidence>
<protein>
    <submittedName>
        <fullName evidence="3">PTS mannose/fructose/sorbose transporter family subunit IID</fullName>
    </submittedName>
</protein>
<dbReference type="EMBL" id="VBOW01000039">
    <property type="protein sequence ID" value="TMQ58210.1"/>
    <property type="molecule type" value="Genomic_DNA"/>
</dbReference>
<feature type="compositionally biased region" description="Low complexity" evidence="1">
    <location>
        <begin position="57"/>
        <end position="73"/>
    </location>
</feature>
<keyword evidence="2" id="KW-0812">Transmembrane</keyword>
<dbReference type="InterPro" id="IPR004704">
    <property type="entry name" value="PTS_IID_man"/>
</dbReference>
<dbReference type="GO" id="GO:0005886">
    <property type="term" value="C:plasma membrane"/>
    <property type="evidence" value="ECO:0007669"/>
    <property type="project" value="TreeGrafter"/>
</dbReference>
<feature type="region of interest" description="Disordered" evidence="1">
    <location>
        <begin position="121"/>
        <end position="149"/>
    </location>
</feature>
<gene>
    <name evidence="3" type="ORF">E6K76_08535</name>
</gene>
<feature type="compositionally biased region" description="Basic residues" evidence="1">
    <location>
        <begin position="136"/>
        <end position="149"/>
    </location>
</feature>
<feature type="transmembrane region" description="Helical" evidence="2">
    <location>
        <begin position="367"/>
        <end position="387"/>
    </location>
</feature>
<name>A0A538T3K4_UNCEI</name>
<dbReference type="Proteomes" id="UP000316852">
    <property type="component" value="Unassembled WGS sequence"/>
</dbReference>
<dbReference type="InterPro" id="IPR050303">
    <property type="entry name" value="GatZ_KbaZ_carbometab"/>
</dbReference>
<comment type="caution">
    <text evidence="3">The sequence shown here is derived from an EMBL/GenBank/DDBJ whole genome shotgun (WGS) entry which is preliminary data.</text>
</comment>
<accession>A0A538T3K4</accession>
<dbReference type="PROSITE" id="PS51108">
    <property type="entry name" value="PTS_EIID"/>
    <property type="match status" value="1"/>
</dbReference>
<organism evidence="3 4">
    <name type="scientific">Eiseniibacteriota bacterium</name>
    <dbReference type="NCBI Taxonomy" id="2212470"/>
    <lineage>
        <taxon>Bacteria</taxon>
        <taxon>Candidatus Eiseniibacteriota</taxon>
    </lineage>
</organism>
<dbReference type="AlphaFoldDB" id="A0A538T3K4"/>
<evidence type="ECO:0000313" key="4">
    <source>
        <dbReference type="Proteomes" id="UP000316852"/>
    </source>
</evidence>
<feature type="transmembrane region" description="Helical" evidence="2">
    <location>
        <begin position="399"/>
        <end position="421"/>
    </location>
</feature>
<dbReference type="PANTHER" id="PTHR32502">
    <property type="entry name" value="N-ACETYLGALACTOSAMINE PERMEASE II COMPONENT-RELATED"/>
    <property type="match status" value="1"/>
</dbReference>
<feature type="transmembrane region" description="Helical" evidence="2">
    <location>
        <begin position="441"/>
        <end position="466"/>
    </location>
</feature>
<feature type="transmembrane region" description="Helical" evidence="2">
    <location>
        <begin position="478"/>
        <end position="499"/>
    </location>
</feature>